<reference evidence="1 2" key="1">
    <citation type="journal article" date="2020" name="ISME J.">
        <title>Comparative genomics reveals insights into cyanobacterial evolution and habitat adaptation.</title>
        <authorList>
            <person name="Chen M.Y."/>
            <person name="Teng W.K."/>
            <person name="Zhao L."/>
            <person name="Hu C.X."/>
            <person name="Zhou Y.K."/>
            <person name="Han B.P."/>
            <person name="Song L.R."/>
            <person name="Shu W.S."/>
        </authorList>
    </citation>
    <scope>NUCLEOTIDE SEQUENCE [LARGE SCALE GENOMIC DNA]</scope>
    <source>
        <strain evidence="1 2">FACHB-119</strain>
    </source>
</reference>
<organism evidence="1 2">
    <name type="scientific">Anabaena azotica FACHB-119</name>
    <dbReference type="NCBI Taxonomy" id="947527"/>
    <lineage>
        <taxon>Bacteria</taxon>
        <taxon>Bacillati</taxon>
        <taxon>Cyanobacteriota</taxon>
        <taxon>Cyanophyceae</taxon>
        <taxon>Nostocales</taxon>
        <taxon>Nostocaceae</taxon>
        <taxon>Anabaena</taxon>
        <taxon>Anabaena azotica</taxon>
    </lineage>
</organism>
<dbReference type="RefSeq" id="WP_190475789.1">
    <property type="nucleotide sequence ID" value="NZ_JACJSG010000029.1"/>
</dbReference>
<accession>A0ABR8D9B1</accession>
<evidence type="ECO:0000313" key="1">
    <source>
        <dbReference type="EMBL" id="MBD2503008.1"/>
    </source>
</evidence>
<proteinExistence type="predicted"/>
<name>A0ABR8D9B1_9NOST</name>
<dbReference type="EMBL" id="JACJSG010000029">
    <property type="protein sequence ID" value="MBD2503008.1"/>
    <property type="molecule type" value="Genomic_DNA"/>
</dbReference>
<protein>
    <submittedName>
        <fullName evidence="1">Uncharacterized protein</fullName>
    </submittedName>
</protein>
<keyword evidence="2" id="KW-1185">Reference proteome</keyword>
<gene>
    <name evidence="1" type="ORF">H6G83_20775</name>
</gene>
<evidence type="ECO:0000313" key="2">
    <source>
        <dbReference type="Proteomes" id="UP000661112"/>
    </source>
</evidence>
<sequence length="49" mass="5188">MIKDEGLEEGKQEGSQQKTQEIALNLIAEGMAIEANTYGGLAPTLALLV</sequence>
<dbReference type="Proteomes" id="UP000661112">
    <property type="component" value="Unassembled WGS sequence"/>
</dbReference>
<comment type="caution">
    <text evidence="1">The sequence shown here is derived from an EMBL/GenBank/DDBJ whole genome shotgun (WGS) entry which is preliminary data.</text>
</comment>